<evidence type="ECO:0000256" key="2">
    <source>
        <dbReference type="SAM" id="Phobius"/>
    </source>
</evidence>
<reference evidence="4 5" key="1">
    <citation type="journal article" date="2017" name="BMC Genomics">
        <title>Comparative genomic and phylogenomic analyses of the Bifidobacteriaceae family.</title>
        <authorList>
            <person name="Lugli G.A."/>
            <person name="Milani C."/>
            <person name="Turroni F."/>
            <person name="Duranti S."/>
            <person name="Mancabelli L."/>
            <person name="Mangifesta M."/>
            <person name="Ferrario C."/>
            <person name="Modesto M."/>
            <person name="Mattarelli P."/>
            <person name="Jiri K."/>
            <person name="van Sinderen D."/>
            <person name="Ventura M."/>
        </authorList>
    </citation>
    <scope>NUCLEOTIDE SEQUENCE [LARGE SCALE GENOMIC DNA]</scope>
    <source>
        <strain evidence="4 5">DSM 28807</strain>
    </source>
</reference>
<feature type="compositionally biased region" description="Basic and acidic residues" evidence="1">
    <location>
        <begin position="492"/>
        <end position="511"/>
    </location>
</feature>
<accession>A0A261FVH9</accession>
<feature type="signal peptide" evidence="3">
    <location>
        <begin position="1"/>
        <end position="31"/>
    </location>
</feature>
<dbReference type="Proteomes" id="UP000216352">
    <property type="component" value="Unassembled WGS sequence"/>
</dbReference>
<keyword evidence="5" id="KW-1185">Reference proteome</keyword>
<keyword evidence="2" id="KW-1133">Transmembrane helix</keyword>
<gene>
    <name evidence="4" type="ORF">BLEM_0250</name>
</gene>
<feature type="region of interest" description="Disordered" evidence="1">
    <location>
        <begin position="488"/>
        <end position="511"/>
    </location>
</feature>
<feature type="chain" id="PRO_5012627680" evidence="3">
    <location>
        <begin position="32"/>
        <end position="638"/>
    </location>
</feature>
<keyword evidence="3" id="KW-0732">Signal</keyword>
<name>A0A261FVH9_9BIFI</name>
<proteinExistence type="predicted"/>
<protein>
    <submittedName>
        <fullName evidence="4">Cell surface protein</fullName>
    </submittedName>
</protein>
<evidence type="ECO:0000256" key="1">
    <source>
        <dbReference type="SAM" id="MobiDB-lite"/>
    </source>
</evidence>
<keyword evidence="2" id="KW-0472">Membrane</keyword>
<evidence type="ECO:0000313" key="4">
    <source>
        <dbReference type="EMBL" id="OZG62985.1"/>
    </source>
</evidence>
<feature type="transmembrane region" description="Helical" evidence="2">
    <location>
        <begin position="611"/>
        <end position="633"/>
    </location>
</feature>
<evidence type="ECO:0000256" key="3">
    <source>
        <dbReference type="SAM" id="SignalP"/>
    </source>
</evidence>
<dbReference type="STRING" id="1603886.GCA_001895165_00753"/>
<evidence type="ECO:0000313" key="5">
    <source>
        <dbReference type="Proteomes" id="UP000216352"/>
    </source>
</evidence>
<organism evidence="4 5">
    <name type="scientific">Bifidobacterium lemurum</name>
    <dbReference type="NCBI Taxonomy" id="1603886"/>
    <lineage>
        <taxon>Bacteria</taxon>
        <taxon>Bacillati</taxon>
        <taxon>Actinomycetota</taxon>
        <taxon>Actinomycetes</taxon>
        <taxon>Bifidobacteriales</taxon>
        <taxon>Bifidobacteriaceae</taxon>
        <taxon>Bifidobacterium</taxon>
    </lineage>
</organism>
<dbReference type="AlphaFoldDB" id="A0A261FVH9"/>
<sequence>MATAWQRMAARALSALVGLAMIVGAAPAAWAAQLLDPAPEDTYYLIDVAEGQRAVGVAARDAAGNNYYCIQAGMLADYQIGPTSQVSDDDNARRLAWLYDTYRNADTQTHAALGILTQNLFGTQPQDWQRHLEAVKAKYPGAVTRAEALWRESSEHAPASLKVERTDAVALRGGNVRVRVANSSGKSIAGVPYTVTLEGPARFANGKSSVSGVSGTRETSHAWRATGAGPVSVRTTYQRHTLTRMDSKQDFLTYGLSDNVGGEAVTFTVRKDFTPALSTVTSRKVVDAGEKVVDRVTSAVSGEDSVWVPGLELRARGYYFAGLSSARLDMRFEPKAGEGTAAFLSRLAANGLKPVAYGTAAFTDSGQSVDAQAVTEPGGKEPYLTDESGGFGTWVWAFERDDQSLEAQEYVLKDWTSAFGDASETNSNRAKVAVDSTVTEHSADVGASLSDTITVSGFPDDHGTFAGDEELGIGADRQYARVSVWWSGDMDDPSKDDDHRPSSKEPPVEDEHHRLIGTWEYRAVNGTFKVGAGAPDAHGEAVHITAENHGWYVFVWSFDGDDRVMPHTSRYDDAWETVRVGEPWVPEEPEKPQEPPQTPEERLPITGVGEMVAVAIGVMAAAAVVGVTMFAIIKRRSL</sequence>
<keyword evidence="2" id="KW-0812">Transmembrane</keyword>
<comment type="caution">
    <text evidence="4">The sequence shown here is derived from an EMBL/GenBank/DDBJ whole genome shotgun (WGS) entry which is preliminary data.</text>
</comment>
<dbReference type="EMBL" id="MWWX01000002">
    <property type="protein sequence ID" value="OZG62985.1"/>
    <property type="molecule type" value="Genomic_DNA"/>
</dbReference>